<dbReference type="AlphaFoldDB" id="A0A1H6DPX2"/>
<dbReference type="RefSeq" id="WP_103889341.1">
    <property type="nucleotide sequence ID" value="NZ_FNVU01000018.1"/>
</dbReference>
<dbReference type="SMART" id="SM01012">
    <property type="entry name" value="ANTAR"/>
    <property type="match status" value="1"/>
</dbReference>
<accession>A0A1H6DPX2</accession>
<dbReference type="InterPro" id="IPR005561">
    <property type="entry name" value="ANTAR"/>
</dbReference>
<evidence type="ECO:0000256" key="3">
    <source>
        <dbReference type="ARBA" id="ARBA00023015"/>
    </source>
</evidence>
<evidence type="ECO:0000313" key="6">
    <source>
        <dbReference type="EMBL" id="SEG87251.1"/>
    </source>
</evidence>
<keyword evidence="7" id="KW-1185">Reference proteome</keyword>
<evidence type="ECO:0000256" key="1">
    <source>
        <dbReference type="ARBA" id="ARBA00022679"/>
    </source>
</evidence>
<reference evidence="6 7" key="1">
    <citation type="submission" date="2016-10" db="EMBL/GenBank/DDBJ databases">
        <authorList>
            <person name="de Groot N.N."/>
        </authorList>
    </citation>
    <scope>NUCLEOTIDE SEQUENCE [LARGE SCALE GENOMIC DNA]</scope>
    <source>
        <strain evidence="6 7">CGMCC 4.2023</strain>
    </source>
</reference>
<dbReference type="InterPro" id="IPR011006">
    <property type="entry name" value="CheY-like_superfamily"/>
</dbReference>
<evidence type="ECO:0000259" key="5">
    <source>
        <dbReference type="PROSITE" id="PS50921"/>
    </source>
</evidence>
<dbReference type="Gene3D" id="3.30.450.40">
    <property type="match status" value="1"/>
</dbReference>
<keyword evidence="2" id="KW-0418">Kinase</keyword>
<dbReference type="GO" id="GO:0016301">
    <property type="term" value="F:kinase activity"/>
    <property type="evidence" value="ECO:0007669"/>
    <property type="project" value="UniProtKB-KW"/>
</dbReference>
<dbReference type="EMBL" id="FNVU01000018">
    <property type="protein sequence ID" value="SEG87251.1"/>
    <property type="molecule type" value="Genomic_DNA"/>
</dbReference>
<keyword evidence="3" id="KW-0805">Transcription regulation</keyword>
<proteinExistence type="predicted"/>
<dbReference type="PIRSF" id="PIRSF036625">
    <property type="entry name" value="GAF_ANTAR"/>
    <property type="match status" value="1"/>
</dbReference>
<dbReference type="InterPro" id="IPR029016">
    <property type="entry name" value="GAF-like_dom_sf"/>
</dbReference>
<protein>
    <submittedName>
        <fullName evidence="6">GAF domain-containing protein</fullName>
    </submittedName>
</protein>
<evidence type="ECO:0000256" key="4">
    <source>
        <dbReference type="ARBA" id="ARBA00023163"/>
    </source>
</evidence>
<organism evidence="6 7">
    <name type="scientific">Actinacidiphila yanglinensis</name>
    <dbReference type="NCBI Taxonomy" id="310779"/>
    <lineage>
        <taxon>Bacteria</taxon>
        <taxon>Bacillati</taxon>
        <taxon>Actinomycetota</taxon>
        <taxon>Actinomycetes</taxon>
        <taxon>Kitasatosporales</taxon>
        <taxon>Streptomycetaceae</taxon>
        <taxon>Actinacidiphila</taxon>
    </lineage>
</organism>
<feature type="domain" description="ANTAR" evidence="5">
    <location>
        <begin position="166"/>
        <end position="227"/>
    </location>
</feature>
<gene>
    <name evidence="6" type="ORF">SAMN05216223_11864</name>
</gene>
<dbReference type="SMART" id="SM00065">
    <property type="entry name" value="GAF"/>
    <property type="match status" value="1"/>
</dbReference>
<dbReference type="InterPro" id="IPR003018">
    <property type="entry name" value="GAF"/>
</dbReference>
<dbReference type="SUPFAM" id="SSF52172">
    <property type="entry name" value="CheY-like"/>
    <property type="match status" value="1"/>
</dbReference>
<dbReference type="Pfam" id="PF13185">
    <property type="entry name" value="GAF_2"/>
    <property type="match status" value="1"/>
</dbReference>
<dbReference type="PROSITE" id="PS50921">
    <property type="entry name" value="ANTAR"/>
    <property type="match status" value="1"/>
</dbReference>
<dbReference type="Pfam" id="PF03861">
    <property type="entry name" value="ANTAR"/>
    <property type="match status" value="1"/>
</dbReference>
<dbReference type="InterPro" id="IPR012074">
    <property type="entry name" value="GAF_ANTAR"/>
</dbReference>
<name>A0A1H6DPX2_9ACTN</name>
<dbReference type="GO" id="GO:0003723">
    <property type="term" value="F:RNA binding"/>
    <property type="evidence" value="ECO:0007669"/>
    <property type="project" value="InterPro"/>
</dbReference>
<dbReference type="Proteomes" id="UP000236754">
    <property type="component" value="Unassembled WGS sequence"/>
</dbReference>
<keyword evidence="4" id="KW-0804">Transcription</keyword>
<evidence type="ECO:0000313" key="7">
    <source>
        <dbReference type="Proteomes" id="UP000236754"/>
    </source>
</evidence>
<dbReference type="OrthoDB" id="3688893at2"/>
<keyword evidence="1" id="KW-0808">Transferase</keyword>
<dbReference type="Gene3D" id="1.10.10.10">
    <property type="entry name" value="Winged helix-like DNA-binding domain superfamily/Winged helix DNA-binding domain"/>
    <property type="match status" value="1"/>
</dbReference>
<evidence type="ECO:0000256" key="2">
    <source>
        <dbReference type="ARBA" id="ARBA00022777"/>
    </source>
</evidence>
<dbReference type="SUPFAM" id="SSF55781">
    <property type="entry name" value="GAF domain-like"/>
    <property type="match status" value="1"/>
</dbReference>
<dbReference type="InterPro" id="IPR036388">
    <property type="entry name" value="WH-like_DNA-bd_sf"/>
</dbReference>
<sequence length="245" mass="25883">MTLKDRPQSPASDVIALLLETDTLDDFLQALAGRALELAPRADGCGVTLERQGRPVTVSSAGASATKLDEAQYGQDDGPCLQAMRTGLIVSVPDTLRESRWGEYPAYAAACGARSSLSLPIAPHTHSAGALNLYAPVPRAFAETDLEPLKLLAAQATGAIALAQRLADAQEFATDLQAALQSRAVIDQAMGVIMGQQRCTAQKAFEVLRAASQHRNIKLRDLCAELVASITGEPPGSSDELHPRS</sequence>